<dbReference type="SUPFAM" id="SSF52540">
    <property type="entry name" value="P-loop containing nucleoside triphosphate hydrolases"/>
    <property type="match status" value="1"/>
</dbReference>
<dbReference type="GO" id="GO:0004713">
    <property type="term" value="F:protein tyrosine kinase activity"/>
    <property type="evidence" value="ECO:0007669"/>
    <property type="project" value="TreeGrafter"/>
</dbReference>
<dbReference type="GO" id="GO:0005886">
    <property type="term" value="C:plasma membrane"/>
    <property type="evidence" value="ECO:0007669"/>
    <property type="project" value="TreeGrafter"/>
</dbReference>
<organism evidence="1 2">
    <name type="scientific">Scleromatobacter humisilvae</name>
    <dbReference type="NCBI Taxonomy" id="2897159"/>
    <lineage>
        <taxon>Bacteria</taxon>
        <taxon>Pseudomonadati</taxon>
        <taxon>Pseudomonadota</taxon>
        <taxon>Betaproteobacteria</taxon>
        <taxon>Burkholderiales</taxon>
        <taxon>Sphaerotilaceae</taxon>
        <taxon>Scleromatobacter</taxon>
    </lineage>
</organism>
<protein>
    <recommendedName>
        <fullName evidence="3">Non-specific protein-tyrosine kinase</fullName>
    </recommendedName>
</protein>
<dbReference type="RefSeq" id="WP_275685346.1">
    <property type="nucleotide sequence ID" value="NZ_JAJLJH010000013.1"/>
</dbReference>
<dbReference type="Proteomes" id="UP001139353">
    <property type="component" value="Unassembled WGS sequence"/>
</dbReference>
<name>A0A9X2C2X3_9BURK</name>
<dbReference type="Gene3D" id="3.40.50.300">
    <property type="entry name" value="P-loop containing nucleotide triphosphate hydrolases"/>
    <property type="match status" value="1"/>
</dbReference>
<dbReference type="PANTHER" id="PTHR32309">
    <property type="entry name" value="TYROSINE-PROTEIN KINASE"/>
    <property type="match status" value="1"/>
</dbReference>
<proteinExistence type="predicted"/>
<evidence type="ECO:0000313" key="1">
    <source>
        <dbReference type="EMBL" id="MCK9689296.1"/>
    </source>
</evidence>
<dbReference type="EMBL" id="JAJLJH010000013">
    <property type="protein sequence ID" value="MCK9689296.1"/>
    <property type="molecule type" value="Genomic_DNA"/>
</dbReference>
<keyword evidence="2" id="KW-1185">Reference proteome</keyword>
<dbReference type="InterPro" id="IPR050445">
    <property type="entry name" value="Bact_polysacc_biosynth/exp"/>
</dbReference>
<comment type="caution">
    <text evidence="1">The sequence shown here is derived from an EMBL/GenBank/DDBJ whole genome shotgun (WGS) entry which is preliminary data.</text>
</comment>
<dbReference type="PANTHER" id="PTHR32309:SF13">
    <property type="entry name" value="FERRIC ENTEROBACTIN TRANSPORT PROTEIN FEPE"/>
    <property type="match status" value="1"/>
</dbReference>
<evidence type="ECO:0008006" key="3">
    <source>
        <dbReference type="Google" id="ProtNLM"/>
    </source>
</evidence>
<evidence type="ECO:0000313" key="2">
    <source>
        <dbReference type="Proteomes" id="UP001139353"/>
    </source>
</evidence>
<reference evidence="1" key="1">
    <citation type="submission" date="2021-11" db="EMBL/GenBank/DDBJ databases">
        <title>BS-T2-15 a new species belonging to the Comamonadaceae family isolated from the soil of a French oak forest.</title>
        <authorList>
            <person name="Mieszkin S."/>
            <person name="Alain K."/>
        </authorList>
    </citation>
    <scope>NUCLEOTIDE SEQUENCE</scope>
    <source>
        <strain evidence="1">BS-T2-15</strain>
    </source>
</reference>
<dbReference type="AlphaFoldDB" id="A0A9X2C2X3"/>
<accession>A0A9X2C2X3</accession>
<dbReference type="InterPro" id="IPR027417">
    <property type="entry name" value="P-loop_NTPase"/>
</dbReference>
<gene>
    <name evidence="1" type="ORF">LPC04_26565</name>
</gene>
<sequence length="222" mass="23010">MKIVHDALLFPRIGLGVLDYLERQGAAPVQPVVDGGAAALSGRVILVTSTRAGEGKSFVAQGLAAALAEQQEGDVVWVDAAFDRPPADDDISRRGAAGLSEIMTLGSLQGLAPAGAGPDRLWRLGRGVLAQPALLQRPDDVAKGLTALRAGFALVVLDAPSLAGCGALLTQADACVLVVDSRRTSRREARQALADAGLGPDRLAGLVLNHRPRPIPRWLGGD</sequence>